<dbReference type="GO" id="GO:0046872">
    <property type="term" value="F:metal ion binding"/>
    <property type="evidence" value="ECO:0007669"/>
    <property type="project" value="UniProtKB-UniRule"/>
</dbReference>
<dbReference type="PANTHER" id="PTHR10192:SF16">
    <property type="entry name" value="MOLYBDOPTERIN MOLYBDENUMTRANSFERASE"/>
    <property type="match status" value="1"/>
</dbReference>
<dbReference type="Pfam" id="PF03454">
    <property type="entry name" value="MoeA_C"/>
    <property type="match status" value="1"/>
</dbReference>
<proteinExistence type="inferred from homology"/>
<dbReference type="GO" id="GO:0005829">
    <property type="term" value="C:cytosol"/>
    <property type="evidence" value="ECO:0007669"/>
    <property type="project" value="TreeGrafter"/>
</dbReference>
<dbReference type="UniPathway" id="UPA00344"/>
<dbReference type="InterPro" id="IPR036425">
    <property type="entry name" value="MoaB/Mog-like_dom_sf"/>
</dbReference>
<dbReference type="Gene3D" id="2.40.340.10">
    <property type="entry name" value="MoeA, C-terminal, domain IV"/>
    <property type="match status" value="1"/>
</dbReference>
<dbReference type="Pfam" id="PF00994">
    <property type="entry name" value="MoCF_biosynth"/>
    <property type="match status" value="1"/>
</dbReference>
<dbReference type="OrthoDB" id="9804758at2"/>
<dbReference type="InterPro" id="IPR036688">
    <property type="entry name" value="MoeA_C_domain_IV_sf"/>
</dbReference>
<dbReference type="InterPro" id="IPR005110">
    <property type="entry name" value="MoeA_linker/N"/>
</dbReference>
<evidence type="ECO:0000256" key="5">
    <source>
        <dbReference type="ARBA" id="ARBA00047317"/>
    </source>
</evidence>
<comment type="catalytic activity">
    <reaction evidence="5">
        <text>adenylyl-molybdopterin + molybdate = Mo-molybdopterin + AMP + H(+)</text>
        <dbReference type="Rhea" id="RHEA:35047"/>
        <dbReference type="ChEBI" id="CHEBI:15378"/>
        <dbReference type="ChEBI" id="CHEBI:36264"/>
        <dbReference type="ChEBI" id="CHEBI:62727"/>
        <dbReference type="ChEBI" id="CHEBI:71302"/>
        <dbReference type="ChEBI" id="CHEBI:456215"/>
        <dbReference type="EC" id="2.10.1.1"/>
    </reaction>
</comment>
<dbReference type="STRING" id="571438.SAMN05192586_10695"/>
<reference evidence="9" key="1">
    <citation type="submission" date="2016-10" db="EMBL/GenBank/DDBJ databases">
        <authorList>
            <person name="Varghese N."/>
            <person name="Submissions S."/>
        </authorList>
    </citation>
    <scope>NUCLEOTIDE SEQUENCE [LARGE SCALE GENOMIC DNA]</scope>
    <source>
        <strain evidence="9">KHC7</strain>
    </source>
</reference>
<feature type="domain" description="MoaB/Mog" evidence="7">
    <location>
        <begin position="184"/>
        <end position="326"/>
    </location>
</feature>
<dbReference type="CDD" id="cd00887">
    <property type="entry name" value="MoeA"/>
    <property type="match status" value="1"/>
</dbReference>
<dbReference type="SUPFAM" id="SSF63867">
    <property type="entry name" value="MoeA C-terminal domain-like"/>
    <property type="match status" value="1"/>
</dbReference>
<dbReference type="Gene3D" id="3.40.190.10">
    <property type="entry name" value="Periplasmic binding protein-like II"/>
    <property type="match status" value="1"/>
</dbReference>
<dbReference type="InterPro" id="IPR001453">
    <property type="entry name" value="MoaB/Mog_dom"/>
</dbReference>
<name>A0A1G7LKD5_9BACT</name>
<dbReference type="AlphaFoldDB" id="A0A1G7LKD5"/>
<sequence>MKRTTYLTLLPPEEARARWFKDLDAAAFTLGEEQAPLTKALRRVLSRPVAALRSSPAFHGAAMDGIAVHAEDTFSASARKPLRLKIGAEAHWINTGRPLPQGCNAVVMMEHVHLECVQGPHAEEQWAVIEKAAFPWQHVRKMGEDMVATEIILPPGTSLGPYDLGALAAGGVLDVPVFRRPWVSIIPSGSEIVPLAEAREEDLRAGRALPEFNSLIFSAMIAEAGGEAAVLPVVPDEPAAIRDAVAAALETADLVILNAGSSAGSHDFTAHVLEGMGTVTAHGVAVMPGKPTVLAVAGGKPVIGVPGYPVSAGIAMEEFVLPLLALWQRRCPPEREKIRAVPCNPLPSRPGMEERLRVKLGCVGDTVVAVPLARGAGAVTSLSRADGIVRIPRDSEGCNAGEPVEVELLRPHAALAGALLAIGSHDNTLDLLDSLLRKAHPQFRLTSAHVGSLGGLMALKRGQCHLAGSHLLDPASGVYNRKAIEDNLDEPVVLLRLVDREQGLLTAPGNPLGIAGIEDLARPGVRFVNRQRGSGTRVLLDYRLERLGLAPGRISGYCDEEYTHMNVAAAVLSGRADAGLAVRAAANALGLPFIPVGVEEYDLVIPRRFFAGDAVQALLEVIRGAAFRQAVERMGGYGTEKTGQIVWEYAGKRAGLS</sequence>
<evidence type="ECO:0000313" key="9">
    <source>
        <dbReference type="Proteomes" id="UP000199355"/>
    </source>
</evidence>
<accession>A0A1G7LKD5</accession>
<dbReference type="Pfam" id="PF12727">
    <property type="entry name" value="PBP_like"/>
    <property type="match status" value="1"/>
</dbReference>
<dbReference type="Gene3D" id="2.170.190.11">
    <property type="entry name" value="Molybdopterin biosynthesis moea protein, domain 3"/>
    <property type="match status" value="1"/>
</dbReference>
<dbReference type="SMART" id="SM00852">
    <property type="entry name" value="MoCF_biosynth"/>
    <property type="match status" value="1"/>
</dbReference>
<evidence type="ECO:0000256" key="3">
    <source>
        <dbReference type="ARBA" id="ARBA00010763"/>
    </source>
</evidence>
<dbReference type="RefSeq" id="WP_092153338.1">
    <property type="nucleotide sequence ID" value="NZ_FNBX01000006.1"/>
</dbReference>
<dbReference type="InterPro" id="IPR038987">
    <property type="entry name" value="MoeA-like"/>
</dbReference>
<evidence type="ECO:0000256" key="1">
    <source>
        <dbReference type="ARBA" id="ARBA00002901"/>
    </source>
</evidence>
<dbReference type="Proteomes" id="UP000199355">
    <property type="component" value="Unassembled WGS sequence"/>
</dbReference>
<dbReference type="PANTHER" id="PTHR10192">
    <property type="entry name" value="MOLYBDOPTERIN BIOSYNTHESIS PROTEIN"/>
    <property type="match status" value="1"/>
</dbReference>
<evidence type="ECO:0000259" key="7">
    <source>
        <dbReference type="SMART" id="SM00852"/>
    </source>
</evidence>
<dbReference type="SUPFAM" id="SSF63882">
    <property type="entry name" value="MoeA N-terminal region -like"/>
    <property type="match status" value="1"/>
</dbReference>
<keyword evidence="6" id="KW-0500">Molybdenum</keyword>
<comment type="function">
    <text evidence="1 6">Catalyzes the insertion of molybdate into adenylated molybdopterin with the concomitant release of AMP.</text>
</comment>
<evidence type="ECO:0000256" key="4">
    <source>
        <dbReference type="ARBA" id="ARBA00023150"/>
    </source>
</evidence>
<evidence type="ECO:0000313" key="8">
    <source>
        <dbReference type="EMBL" id="SDF49480.1"/>
    </source>
</evidence>
<dbReference type="NCBIfam" id="NF011068">
    <property type="entry name" value="PRK14498.1"/>
    <property type="match status" value="1"/>
</dbReference>
<organism evidence="8 9">
    <name type="scientific">Desulfovibrio legallii</name>
    <dbReference type="NCBI Taxonomy" id="571438"/>
    <lineage>
        <taxon>Bacteria</taxon>
        <taxon>Pseudomonadati</taxon>
        <taxon>Thermodesulfobacteriota</taxon>
        <taxon>Desulfovibrionia</taxon>
        <taxon>Desulfovibrionales</taxon>
        <taxon>Desulfovibrionaceae</taxon>
        <taxon>Desulfovibrio</taxon>
    </lineage>
</organism>
<keyword evidence="4 6" id="KW-0501">Molybdenum cofactor biosynthesis</keyword>
<evidence type="ECO:0000256" key="2">
    <source>
        <dbReference type="ARBA" id="ARBA00005046"/>
    </source>
</evidence>
<dbReference type="InterPro" id="IPR036135">
    <property type="entry name" value="MoeA_linker/N_sf"/>
</dbReference>
<dbReference type="SUPFAM" id="SSF53850">
    <property type="entry name" value="Periplasmic binding protein-like II"/>
    <property type="match status" value="1"/>
</dbReference>
<dbReference type="Gene3D" id="3.90.105.10">
    <property type="entry name" value="Molybdopterin biosynthesis moea protein, domain 2"/>
    <property type="match status" value="1"/>
</dbReference>
<keyword evidence="9" id="KW-1185">Reference proteome</keyword>
<dbReference type="InterPro" id="IPR024370">
    <property type="entry name" value="PBP_domain"/>
</dbReference>
<dbReference type="EMBL" id="FNBX01000006">
    <property type="protein sequence ID" value="SDF49480.1"/>
    <property type="molecule type" value="Genomic_DNA"/>
</dbReference>
<comment type="similarity">
    <text evidence="3 6">Belongs to the MoeA family.</text>
</comment>
<comment type="pathway">
    <text evidence="2 6">Cofactor biosynthesis; molybdopterin biosynthesis.</text>
</comment>
<dbReference type="GO" id="GO:0061599">
    <property type="term" value="F:molybdopterin molybdotransferase activity"/>
    <property type="evidence" value="ECO:0007669"/>
    <property type="project" value="UniProtKB-UniRule"/>
</dbReference>
<dbReference type="InterPro" id="IPR005111">
    <property type="entry name" value="MoeA_C_domain_IV"/>
</dbReference>
<dbReference type="GO" id="GO:0006777">
    <property type="term" value="P:Mo-molybdopterin cofactor biosynthetic process"/>
    <property type="evidence" value="ECO:0007669"/>
    <property type="project" value="UniProtKB-UniRule"/>
</dbReference>
<dbReference type="EC" id="2.10.1.1" evidence="6"/>
<dbReference type="Pfam" id="PF03453">
    <property type="entry name" value="MoeA_N"/>
    <property type="match status" value="1"/>
</dbReference>
<evidence type="ECO:0000256" key="6">
    <source>
        <dbReference type="RuleBase" id="RU365090"/>
    </source>
</evidence>
<dbReference type="Gene3D" id="3.40.980.10">
    <property type="entry name" value="MoaB/Mog-like domain"/>
    <property type="match status" value="1"/>
</dbReference>
<keyword evidence="6" id="KW-0808">Transferase</keyword>
<comment type="cofactor">
    <cofactor evidence="6">
        <name>Mg(2+)</name>
        <dbReference type="ChEBI" id="CHEBI:18420"/>
    </cofactor>
</comment>
<keyword evidence="6" id="KW-0479">Metal-binding</keyword>
<dbReference type="SUPFAM" id="SSF53218">
    <property type="entry name" value="Molybdenum cofactor biosynthesis proteins"/>
    <property type="match status" value="1"/>
</dbReference>
<protein>
    <recommendedName>
        <fullName evidence="6">Molybdopterin molybdenumtransferase</fullName>
        <ecNumber evidence="6">2.10.1.1</ecNumber>
    </recommendedName>
</protein>
<gene>
    <name evidence="8" type="ORF">SAMN05192586_10695</name>
</gene>
<keyword evidence="6" id="KW-0460">Magnesium</keyword>